<dbReference type="Pfam" id="PF03466">
    <property type="entry name" value="LysR_substrate"/>
    <property type="match status" value="1"/>
</dbReference>
<reference evidence="6" key="1">
    <citation type="submission" date="2021-04" db="EMBL/GenBank/DDBJ databases">
        <title>novel species isolated from subtropical streams in China.</title>
        <authorList>
            <person name="Lu H."/>
        </authorList>
    </citation>
    <scope>NUCLEOTIDE SEQUENCE</scope>
    <source>
        <strain evidence="6">LFS511W</strain>
    </source>
</reference>
<feature type="domain" description="HTH lysR-type" evidence="5">
    <location>
        <begin position="1"/>
        <end position="59"/>
    </location>
</feature>
<dbReference type="InterPro" id="IPR058163">
    <property type="entry name" value="LysR-type_TF_proteobact-type"/>
</dbReference>
<evidence type="ECO:0000259" key="5">
    <source>
        <dbReference type="PROSITE" id="PS50931"/>
    </source>
</evidence>
<accession>A0A941DP09</accession>
<dbReference type="Gene3D" id="1.10.10.10">
    <property type="entry name" value="Winged helix-like DNA-binding domain superfamily/Winged helix DNA-binding domain"/>
    <property type="match status" value="1"/>
</dbReference>
<protein>
    <submittedName>
        <fullName evidence="6">LysR family transcriptional regulator</fullName>
    </submittedName>
</protein>
<dbReference type="InterPro" id="IPR005119">
    <property type="entry name" value="LysR_subst-bd"/>
</dbReference>
<dbReference type="Gene3D" id="3.40.190.290">
    <property type="match status" value="1"/>
</dbReference>
<dbReference type="InterPro" id="IPR000847">
    <property type="entry name" value="LysR_HTH_N"/>
</dbReference>
<gene>
    <name evidence="6" type="ORF">KDM89_04920</name>
</gene>
<dbReference type="InterPro" id="IPR036390">
    <property type="entry name" value="WH_DNA-bd_sf"/>
</dbReference>
<comment type="caution">
    <text evidence="6">The sequence shown here is derived from an EMBL/GenBank/DDBJ whole genome shotgun (WGS) entry which is preliminary data.</text>
</comment>
<evidence type="ECO:0000313" key="6">
    <source>
        <dbReference type="EMBL" id="MBR7781471.1"/>
    </source>
</evidence>
<keyword evidence="2" id="KW-0805">Transcription regulation</keyword>
<evidence type="ECO:0000256" key="3">
    <source>
        <dbReference type="ARBA" id="ARBA00023125"/>
    </source>
</evidence>
<evidence type="ECO:0000256" key="1">
    <source>
        <dbReference type="ARBA" id="ARBA00009437"/>
    </source>
</evidence>
<comment type="similarity">
    <text evidence="1">Belongs to the LysR transcriptional regulatory family.</text>
</comment>
<dbReference type="CDD" id="cd08422">
    <property type="entry name" value="PBP2_CrgA_like"/>
    <property type="match status" value="1"/>
</dbReference>
<dbReference type="Proteomes" id="UP000680067">
    <property type="component" value="Unassembled WGS sequence"/>
</dbReference>
<dbReference type="EMBL" id="JAGSPN010000002">
    <property type="protein sequence ID" value="MBR7781471.1"/>
    <property type="molecule type" value="Genomic_DNA"/>
</dbReference>
<evidence type="ECO:0000256" key="2">
    <source>
        <dbReference type="ARBA" id="ARBA00023015"/>
    </source>
</evidence>
<keyword evidence="4" id="KW-0804">Transcription</keyword>
<dbReference type="SUPFAM" id="SSF46785">
    <property type="entry name" value="Winged helix' DNA-binding domain"/>
    <property type="match status" value="1"/>
</dbReference>
<keyword evidence="3" id="KW-0238">DNA-binding</keyword>
<dbReference type="InterPro" id="IPR036388">
    <property type="entry name" value="WH-like_DNA-bd_sf"/>
</dbReference>
<evidence type="ECO:0000313" key="7">
    <source>
        <dbReference type="Proteomes" id="UP000680067"/>
    </source>
</evidence>
<dbReference type="SUPFAM" id="SSF53850">
    <property type="entry name" value="Periplasmic binding protein-like II"/>
    <property type="match status" value="1"/>
</dbReference>
<dbReference type="FunFam" id="3.40.190.290:FF:000001">
    <property type="entry name" value="Transcriptional regulator, LysR family"/>
    <property type="match status" value="1"/>
</dbReference>
<dbReference type="GO" id="GO:0006351">
    <property type="term" value="P:DNA-templated transcription"/>
    <property type="evidence" value="ECO:0007669"/>
    <property type="project" value="TreeGrafter"/>
</dbReference>
<dbReference type="PROSITE" id="PS50931">
    <property type="entry name" value="HTH_LYSR"/>
    <property type="match status" value="1"/>
</dbReference>
<organism evidence="6 7">
    <name type="scientific">Undibacterium luofuense</name>
    <dbReference type="NCBI Taxonomy" id="2828733"/>
    <lineage>
        <taxon>Bacteria</taxon>
        <taxon>Pseudomonadati</taxon>
        <taxon>Pseudomonadota</taxon>
        <taxon>Betaproteobacteria</taxon>
        <taxon>Burkholderiales</taxon>
        <taxon>Oxalobacteraceae</taxon>
        <taxon>Undibacterium</taxon>
    </lineage>
</organism>
<sequence>MDRLMAMRVFCEVAATGSFTAAADRLEMSRVMVSRYVESLESWLGVRLIQRTTRRLALTDAGERCLQRAQQLHGVAEALQQEVRSDGEELSGLLRLTCSVSFAYAQLATALAAFLQQNPALKIDVKLGDQAVNLLEERIDLAIRISQSPDPGLVSRPLAICDSVMVASPAYLRLTGTPAHPDQLAQHSCISHSHFGRDGWTLSQNGQTQRFTVPVRLTMDDATSLMQAAIAGAGIALLPAYLVNPMLREGLLNSVLSDWQATQIGVYALYPSRRHLAPAVRALLDFLVQRFEQRPW</sequence>
<dbReference type="AlphaFoldDB" id="A0A941DP09"/>
<dbReference type="GO" id="GO:0003700">
    <property type="term" value="F:DNA-binding transcription factor activity"/>
    <property type="evidence" value="ECO:0007669"/>
    <property type="project" value="InterPro"/>
</dbReference>
<keyword evidence="7" id="KW-1185">Reference proteome</keyword>
<dbReference type="PANTHER" id="PTHR30537">
    <property type="entry name" value="HTH-TYPE TRANSCRIPTIONAL REGULATOR"/>
    <property type="match status" value="1"/>
</dbReference>
<name>A0A941DP09_9BURK</name>
<dbReference type="PANTHER" id="PTHR30537:SF35">
    <property type="entry name" value="TRANSCRIPTIONAL REGULATORY PROTEIN"/>
    <property type="match status" value="1"/>
</dbReference>
<proteinExistence type="inferred from homology"/>
<dbReference type="Pfam" id="PF00126">
    <property type="entry name" value="HTH_1"/>
    <property type="match status" value="1"/>
</dbReference>
<dbReference type="FunFam" id="1.10.10.10:FF:000001">
    <property type="entry name" value="LysR family transcriptional regulator"/>
    <property type="match status" value="1"/>
</dbReference>
<evidence type="ECO:0000256" key="4">
    <source>
        <dbReference type="ARBA" id="ARBA00023163"/>
    </source>
</evidence>
<dbReference type="GO" id="GO:0043565">
    <property type="term" value="F:sequence-specific DNA binding"/>
    <property type="evidence" value="ECO:0007669"/>
    <property type="project" value="TreeGrafter"/>
</dbReference>